<dbReference type="AlphaFoldDB" id="A0A6S6UIU0"/>
<evidence type="ECO:0000256" key="1">
    <source>
        <dbReference type="SAM" id="SignalP"/>
    </source>
</evidence>
<accession>A0A6S6UIU0</accession>
<evidence type="ECO:0008006" key="3">
    <source>
        <dbReference type="Google" id="ProtNLM"/>
    </source>
</evidence>
<proteinExistence type="predicted"/>
<name>A0A6S6UIU0_9BACT</name>
<evidence type="ECO:0000313" key="2">
    <source>
        <dbReference type="EMBL" id="CAA6829437.1"/>
    </source>
</evidence>
<protein>
    <recommendedName>
        <fullName evidence="3">Lipocalin-like domain-containing protein</fullName>
    </recommendedName>
</protein>
<reference evidence="2" key="1">
    <citation type="submission" date="2020-01" db="EMBL/GenBank/DDBJ databases">
        <authorList>
            <person name="Meier V. D."/>
            <person name="Meier V D."/>
        </authorList>
    </citation>
    <scope>NUCLEOTIDE SEQUENCE</scope>
    <source>
        <strain evidence="2">HLG_WM_MAG_10</strain>
    </source>
</reference>
<feature type="chain" id="PRO_5027805200" description="Lipocalin-like domain-containing protein" evidence="1">
    <location>
        <begin position="23"/>
        <end position="128"/>
    </location>
</feature>
<dbReference type="PROSITE" id="PS51257">
    <property type="entry name" value="PROKAR_LIPOPROTEIN"/>
    <property type="match status" value="1"/>
</dbReference>
<feature type="signal peptide" evidence="1">
    <location>
        <begin position="1"/>
        <end position="22"/>
    </location>
</feature>
<sequence length="128" mass="14626">MKSILTLSILLLLFVACKTTHNGGSQKETLNLDWFHGLWKVTAFRFHDGRVMPGAYMGNPQYAFDKEGKRIKTLNEDPAPPPETVDYILGKDSVVSYPNNKFPDMKVIHLSQDSMVLSNDKLNWYLHK</sequence>
<keyword evidence="1" id="KW-0732">Signal</keyword>
<gene>
    <name evidence="2" type="ORF">HELGO_WM59997</name>
</gene>
<organism evidence="2">
    <name type="scientific">uncultured Aureispira sp</name>
    <dbReference type="NCBI Taxonomy" id="1331704"/>
    <lineage>
        <taxon>Bacteria</taxon>
        <taxon>Pseudomonadati</taxon>
        <taxon>Bacteroidota</taxon>
        <taxon>Saprospiria</taxon>
        <taxon>Saprospirales</taxon>
        <taxon>Saprospiraceae</taxon>
        <taxon>Aureispira</taxon>
        <taxon>environmental samples</taxon>
    </lineage>
</organism>
<dbReference type="EMBL" id="CACVAQ010000490">
    <property type="protein sequence ID" value="CAA6829437.1"/>
    <property type="molecule type" value="Genomic_DNA"/>
</dbReference>